<dbReference type="InterPro" id="IPR000788">
    <property type="entry name" value="RNR_lg_C"/>
</dbReference>
<dbReference type="SUPFAM" id="SSF48168">
    <property type="entry name" value="R1 subunit of ribonucleotide reductase, N-terminal domain"/>
    <property type="match status" value="1"/>
</dbReference>
<comment type="function">
    <text evidence="5 6">Provides the precursors necessary for DNA synthesis. Catalyzes the biosynthesis of deoxyribonucleotides from the corresponding ribonucleotides.</text>
</comment>
<comment type="catalytic activity">
    <reaction evidence="6">
        <text>a 2'-deoxyribonucleoside 5'-diphosphate + [thioredoxin]-disulfide + H2O = a ribonucleoside 5'-diphosphate + [thioredoxin]-dithiol</text>
        <dbReference type="Rhea" id="RHEA:23252"/>
        <dbReference type="Rhea" id="RHEA-COMP:10698"/>
        <dbReference type="Rhea" id="RHEA-COMP:10700"/>
        <dbReference type="ChEBI" id="CHEBI:15377"/>
        <dbReference type="ChEBI" id="CHEBI:29950"/>
        <dbReference type="ChEBI" id="CHEBI:50058"/>
        <dbReference type="ChEBI" id="CHEBI:57930"/>
        <dbReference type="ChEBI" id="CHEBI:73316"/>
        <dbReference type="EC" id="1.17.4.1"/>
    </reaction>
</comment>
<dbReference type="GO" id="GO:0009263">
    <property type="term" value="P:deoxyribonucleotide biosynthetic process"/>
    <property type="evidence" value="ECO:0007669"/>
    <property type="project" value="UniProtKB-KW"/>
</dbReference>
<dbReference type="PANTHER" id="PTHR11573">
    <property type="entry name" value="RIBONUCLEOSIDE-DIPHOSPHATE REDUCTASE LARGE CHAIN"/>
    <property type="match status" value="1"/>
</dbReference>
<dbReference type="NCBIfam" id="TIGR02506">
    <property type="entry name" value="NrdE_NrdA"/>
    <property type="match status" value="1"/>
</dbReference>
<accession>A0AAD7MU48</accession>
<dbReference type="InterPro" id="IPR013346">
    <property type="entry name" value="NrdE_NrdA_C"/>
</dbReference>
<proteinExistence type="inferred from homology"/>
<feature type="domain" description="Ribonucleotide reductase large subunit" evidence="8">
    <location>
        <begin position="544"/>
        <end position="566"/>
    </location>
</feature>
<gene>
    <name evidence="9" type="ORF">B0H16DRAFT_1733627</name>
</gene>
<dbReference type="GO" id="GO:0005524">
    <property type="term" value="F:ATP binding"/>
    <property type="evidence" value="ECO:0007669"/>
    <property type="project" value="InterPro"/>
</dbReference>
<dbReference type="GO" id="GO:0005971">
    <property type="term" value="C:ribonucleoside-diphosphate reductase complex"/>
    <property type="evidence" value="ECO:0007669"/>
    <property type="project" value="TreeGrafter"/>
</dbReference>
<evidence type="ECO:0000256" key="6">
    <source>
        <dbReference type="RuleBase" id="RU003410"/>
    </source>
</evidence>
<dbReference type="Pfam" id="PF00317">
    <property type="entry name" value="Ribonuc_red_lgN"/>
    <property type="match status" value="1"/>
</dbReference>
<dbReference type="EC" id="1.17.4.1" evidence="2 6"/>
<dbReference type="EMBL" id="JARKIB010000157">
    <property type="protein sequence ID" value="KAJ7730775.1"/>
    <property type="molecule type" value="Genomic_DNA"/>
</dbReference>
<dbReference type="Proteomes" id="UP001215598">
    <property type="component" value="Unassembled WGS sequence"/>
</dbReference>
<dbReference type="PRINTS" id="PR01183">
    <property type="entry name" value="RIBORDTASEM1"/>
</dbReference>
<keyword evidence="10" id="KW-1185">Reference proteome</keyword>
<evidence type="ECO:0000256" key="4">
    <source>
        <dbReference type="ARBA" id="ARBA00023116"/>
    </source>
</evidence>
<dbReference type="PROSITE" id="PS00089">
    <property type="entry name" value="RIBORED_LARGE"/>
    <property type="match status" value="1"/>
</dbReference>
<dbReference type="InterPro" id="IPR008926">
    <property type="entry name" value="RNR_R1-su_N"/>
</dbReference>
<name>A0AAD7MU48_9AGAR</name>
<evidence type="ECO:0000313" key="10">
    <source>
        <dbReference type="Proteomes" id="UP001215598"/>
    </source>
</evidence>
<protein>
    <recommendedName>
        <fullName evidence="2 6">Ribonucleoside-diphosphate reductase</fullName>
        <ecNumber evidence="2 6">1.17.4.1</ecNumber>
    </recommendedName>
</protein>
<comment type="similarity">
    <text evidence="1 6">Belongs to the ribonucleoside diphosphate reductase large chain family.</text>
</comment>
<evidence type="ECO:0000256" key="1">
    <source>
        <dbReference type="ARBA" id="ARBA00010406"/>
    </source>
</evidence>
<comment type="caution">
    <text evidence="9">The sequence shown here is derived from an EMBL/GenBank/DDBJ whole genome shotgun (WGS) entry which is preliminary data.</text>
</comment>
<evidence type="ECO:0000256" key="5">
    <source>
        <dbReference type="ARBA" id="ARBA00024942"/>
    </source>
</evidence>
<feature type="region of interest" description="Disordered" evidence="7">
    <location>
        <begin position="705"/>
        <end position="727"/>
    </location>
</feature>
<dbReference type="GO" id="GO:0004748">
    <property type="term" value="F:ribonucleoside-diphosphate reductase activity, thioredoxin disulfide as acceptor"/>
    <property type="evidence" value="ECO:0007669"/>
    <property type="project" value="UniProtKB-EC"/>
</dbReference>
<dbReference type="SUPFAM" id="SSF51998">
    <property type="entry name" value="PFL-like glycyl radical enzymes"/>
    <property type="match status" value="1"/>
</dbReference>
<dbReference type="InterPro" id="IPR013509">
    <property type="entry name" value="RNR_lsu_N"/>
</dbReference>
<reference evidence="9" key="1">
    <citation type="submission" date="2023-03" db="EMBL/GenBank/DDBJ databases">
        <title>Massive genome expansion in bonnet fungi (Mycena s.s.) driven by repeated elements and novel gene families across ecological guilds.</title>
        <authorList>
            <consortium name="Lawrence Berkeley National Laboratory"/>
            <person name="Harder C.B."/>
            <person name="Miyauchi S."/>
            <person name="Viragh M."/>
            <person name="Kuo A."/>
            <person name="Thoen E."/>
            <person name="Andreopoulos B."/>
            <person name="Lu D."/>
            <person name="Skrede I."/>
            <person name="Drula E."/>
            <person name="Henrissat B."/>
            <person name="Morin E."/>
            <person name="Kohler A."/>
            <person name="Barry K."/>
            <person name="LaButti K."/>
            <person name="Morin E."/>
            <person name="Salamov A."/>
            <person name="Lipzen A."/>
            <person name="Mereny Z."/>
            <person name="Hegedus B."/>
            <person name="Baldrian P."/>
            <person name="Stursova M."/>
            <person name="Weitz H."/>
            <person name="Taylor A."/>
            <person name="Grigoriev I.V."/>
            <person name="Nagy L.G."/>
            <person name="Martin F."/>
            <person name="Kauserud H."/>
        </authorList>
    </citation>
    <scope>NUCLEOTIDE SEQUENCE</scope>
    <source>
        <strain evidence="9">CBHHK182m</strain>
    </source>
</reference>
<dbReference type="Gene3D" id="3.20.70.20">
    <property type="match status" value="1"/>
</dbReference>
<evidence type="ECO:0000259" key="8">
    <source>
        <dbReference type="PROSITE" id="PS00089"/>
    </source>
</evidence>
<evidence type="ECO:0000256" key="3">
    <source>
        <dbReference type="ARBA" id="ARBA00023002"/>
    </source>
</evidence>
<organism evidence="9 10">
    <name type="scientific">Mycena metata</name>
    <dbReference type="NCBI Taxonomy" id="1033252"/>
    <lineage>
        <taxon>Eukaryota</taxon>
        <taxon>Fungi</taxon>
        <taxon>Dikarya</taxon>
        <taxon>Basidiomycota</taxon>
        <taxon>Agaricomycotina</taxon>
        <taxon>Agaricomycetes</taxon>
        <taxon>Agaricomycetidae</taxon>
        <taxon>Agaricales</taxon>
        <taxon>Marasmiineae</taxon>
        <taxon>Mycenaceae</taxon>
        <taxon>Mycena</taxon>
    </lineage>
</organism>
<feature type="compositionally biased region" description="Acidic residues" evidence="7">
    <location>
        <begin position="709"/>
        <end position="719"/>
    </location>
</feature>
<keyword evidence="4 6" id="KW-0215">Deoxyribonucleotide synthesis</keyword>
<keyword evidence="3 6" id="KW-0560">Oxidoreductase</keyword>
<evidence type="ECO:0000256" key="2">
    <source>
        <dbReference type="ARBA" id="ARBA00012274"/>
    </source>
</evidence>
<evidence type="ECO:0000313" key="9">
    <source>
        <dbReference type="EMBL" id="KAJ7730775.1"/>
    </source>
</evidence>
<dbReference type="AlphaFoldDB" id="A0AAD7MU48"/>
<evidence type="ECO:0000256" key="7">
    <source>
        <dbReference type="SAM" id="MobiDB-lite"/>
    </source>
</evidence>
<dbReference type="InterPro" id="IPR039718">
    <property type="entry name" value="Rrm1"/>
</dbReference>
<dbReference type="Pfam" id="PF02867">
    <property type="entry name" value="Ribonuc_red_lgC"/>
    <property type="match status" value="1"/>
</dbReference>
<dbReference type="PANTHER" id="PTHR11573:SF6">
    <property type="entry name" value="RIBONUCLEOSIDE-DIPHOSPHATE REDUCTASE LARGE SUBUNIT"/>
    <property type="match status" value="1"/>
</dbReference>
<sequence length="727" mass="79686">MSRLVDAVDVELESLENKWVTGITSQNIEEIAIQAALRSAPVSYAYIWIAAHLEVSQMHKSLHPSFSKGIEAARDSAGKHLLQDELRNVVADHREALDEAVVHLKDFDHTYDMIRDMQARYILRNGSALIERVQNMFMRVAVAIHMDDLPGVLATYGLLSARKIILDPFAYLNAGSSSKPASSTTALSFMDAGVDGAYDVIAKCVLAVRSGGRVALSAHDIPCAGKEGACRHPDRNIGLWPMMRLLDGAIGVAREPGDRRTDVVNVCVEPWHVDVLGLLEFLVLHRNGVSDQKSITVTLSVPDIFMVRVEEDGPWSLFCPADTPGLLDLCGESFEEAYIRYETSGVRRTPISARALWDTIIGAILSTDGPTIIYKDSTNDKSNVPMLRGARHADLRNGMINTTGVGNFLASRNHASIALPLLVTRSGTFDFGQLRDAVHQATIILNKLLDAGVAADQDREFRAIAIGVHGLADVFAAIRMPYDSMEASSLNIRIAETVYYAALEASCDLAELHGPYPAFQQSPMAKGRYQFDLWNTQPSRHFNWDTLKAKIARFGVRNSVLTSVAPGNCLDSFSGYTDSVEPPSSNILAEGIVCPWLVRELQDAGLWSDVMKDAITKENGSIQAIDAIPADTKSIYRTAWEIDPETIVRMALDRAPFVCQNDSLSFHLESPTANRVGELLMRTWAAGLKTGAHAIYTRYTAHSSKETSSCEDDDGEMSFDELLSGSS</sequence>